<dbReference type="AlphaFoldDB" id="A0A6N4SRK9"/>
<sequence length="122" mass="14053">MSSSYKDENVELFFKDAILFGIYQPPVVTLDVAQKAVKQRLTFSEGKTYRVLIDIRRIKSVTAEARKFLAEPYCFDGISIAAIVVNNIFQETIGNIYIYLSKHPVPLKLFRSEKDAMNWLKE</sequence>
<evidence type="ECO:0000313" key="3">
    <source>
        <dbReference type="Proteomes" id="UP000001822"/>
    </source>
</evidence>
<dbReference type="InterPro" id="IPR056695">
    <property type="entry name" value="DUF7793"/>
</dbReference>
<dbReference type="Proteomes" id="UP000001822">
    <property type="component" value="Chromosome"/>
</dbReference>
<name>A0A6N4SRK9_CYTH3</name>
<organism evidence="2 3">
    <name type="scientific">Cytophaga hutchinsonii (strain ATCC 33406 / DSM 1761 / CIP 103989 / NBRC 15051 / NCIMB 9469 / D465)</name>
    <dbReference type="NCBI Taxonomy" id="269798"/>
    <lineage>
        <taxon>Bacteria</taxon>
        <taxon>Pseudomonadati</taxon>
        <taxon>Bacteroidota</taxon>
        <taxon>Cytophagia</taxon>
        <taxon>Cytophagales</taxon>
        <taxon>Cytophagaceae</taxon>
        <taxon>Cytophaga</taxon>
    </lineage>
</organism>
<dbReference type="Gene3D" id="3.40.970.30">
    <property type="entry name" value="yp_829618.1 like domains"/>
    <property type="match status" value="1"/>
</dbReference>
<dbReference type="KEGG" id="chu:CHU_1676"/>
<evidence type="ECO:0000313" key="2">
    <source>
        <dbReference type="EMBL" id="ABG58944.1"/>
    </source>
</evidence>
<proteinExistence type="predicted"/>
<feature type="domain" description="DUF7793" evidence="1">
    <location>
        <begin position="14"/>
        <end position="122"/>
    </location>
</feature>
<protein>
    <recommendedName>
        <fullName evidence="1">DUF7793 domain-containing protein</fullName>
    </recommendedName>
</protein>
<gene>
    <name evidence="2" type="ordered locus">CHU_1676</name>
</gene>
<evidence type="ECO:0000259" key="1">
    <source>
        <dbReference type="Pfam" id="PF25056"/>
    </source>
</evidence>
<dbReference type="RefSeq" id="WP_011585061.1">
    <property type="nucleotide sequence ID" value="NC_008255.1"/>
</dbReference>
<dbReference type="OrthoDB" id="957652at2"/>
<dbReference type="Pfam" id="PF25056">
    <property type="entry name" value="DUF7793"/>
    <property type="match status" value="1"/>
</dbReference>
<keyword evidence="3" id="KW-1185">Reference proteome</keyword>
<dbReference type="Gene3D" id="3.40.1680.10">
    <property type="entry name" value="yp_829618.1 domain like"/>
    <property type="match status" value="1"/>
</dbReference>
<reference evidence="2 3" key="1">
    <citation type="journal article" date="2007" name="Appl. Environ. Microbiol.">
        <title>Genome sequence of the cellulolytic gliding bacterium Cytophaga hutchinsonii.</title>
        <authorList>
            <person name="Xie G."/>
            <person name="Bruce D.C."/>
            <person name="Challacombe J.F."/>
            <person name="Chertkov O."/>
            <person name="Detter J.C."/>
            <person name="Gilna P."/>
            <person name="Han C.S."/>
            <person name="Lucas S."/>
            <person name="Misra M."/>
            <person name="Myers G.L."/>
            <person name="Richardson P."/>
            <person name="Tapia R."/>
            <person name="Thayer N."/>
            <person name="Thompson L.S."/>
            <person name="Brettin T.S."/>
            <person name="Henrissat B."/>
            <person name="Wilson D.B."/>
            <person name="McBride M.J."/>
        </authorList>
    </citation>
    <scope>NUCLEOTIDE SEQUENCE [LARGE SCALE GENOMIC DNA]</scope>
    <source>
        <strain evidence="3">ATCC 33406 / DSM 1761 / CIP 103989 / NBRC 15051 / NCIMB 9469 / D465</strain>
    </source>
</reference>
<accession>A0A6N4SRK9</accession>
<dbReference type="EMBL" id="CP000383">
    <property type="protein sequence ID" value="ABG58944.1"/>
    <property type="molecule type" value="Genomic_DNA"/>
</dbReference>